<name>A0ABR6CL04_9BACI</name>
<dbReference type="EMBL" id="JACJHX010000002">
    <property type="protein sequence ID" value="MBA9025667.1"/>
    <property type="molecule type" value="Genomic_DNA"/>
</dbReference>
<gene>
    <name evidence="1" type="ORF">HNP81_000950</name>
</gene>
<evidence type="ECO:0000313" key="2">
    <source>
        <dbReference type="Proteomes" id="UP000626697"/>
    </source>
</evidence>
<reference evidence="1 2" key="1">
    <citation type="submission" date="2020-08" db="EMBL/GenBank/DDBJ databases">
        <title>Genomic Encyclopedia of Type Strains, Phase IV (KMG-IV): sequencing the most valuable type-strain genomes for metagenomic binning, comparative biology and taxonomic classification.</title>
        <authorList>
            <person name="Goeker M."/>
        </authorList>
    </citation>
    <scope>NUCLEOTIDE SEQUENCE [LARGE SCALE GENOMIC DNA]</scope>
    <source>
        <strain evidence="1 2">DSM 105481</strain>
    </source>
</reference>
<accession>A0ABR6CL04</accession>
<keyword evidence="2" id="KW-1185">Reference proteome</keyword>
<evidence type="ECO:0000313" key="1">
    <source>
        <dbReference type="EMBL" id="MBA9025667.1"/>
    </source>
</evidence>
<dbReference type="Pfam" id="PF26162">
    <property type="entry name" value="YwzD"/>
    <property type="match status" value="1"/>
</dbReference>
<dbReference type="InterPro" id="IPR058930">
    <property type="entry name" value="YwzD"/>
</dbReference>
<protein>
    <submittedName>
        <fullName evidence="1">Anti-sigma regulatory factor (Ser/Thr protein kinase)</fullName>
    </submittedName>
</protein>
<comment type="caution">
    <text evidence="1">The sequence shown here is derived from an EMBL/GenBank/DDBJ whole genome shotgun (WGS) entry which is preliminary data.</text>
</comment>
<organism evidence="1 2">
    <name type="scientific">Peribacillus huizhouensis</name>
    <dbReference type="NCBI Taxonomy" id="1501239"/>
    <lineage>
        <taxon>Bacteria</taxon>
        <taxon>Bacillati</taxon>
        <taxon>Bacillota</taxon>
        <taxon>Bacilli</taxon>
        <taxon>Bacillales</taxon>
        <taxon>Bacillaceae</taxon>
        <taxon>Peribacillus</taxon>
    </lineage>
</organism>
<dbReference type="Proteomes" id="UP000626697">
    <property type="component" value="Unassembled WGS sequence"/>
</dbReference>
<sequence>MNSELLNQETFKNILTYAYKRGNEVKDMTVTILVEEIKQQFIAAISEREVGINTTTTYIEELEVKI</sequence>
<proteinExistence type="predicted"/>
<dbReference type="RefSeq" id="WP_182501730.1">
    <property type="nucleotide sequence ID" value="NZ_JACJHX010000002.1"/>
</dbReference>